<keyword evidence="6 10" id="KW-0812">Transmembrane</keyword>
<dbReference type="InterPro" id="IPR051327">
    <property type="entry name" value="MATE_MepA_subfamily"/>
</dbReference>
<evidence type="ECO:0000256" key="6">
    <source>
        <dbReference type="ARBA" id="ARBA00022692"/>
    </source>
</evidence>
<evidence type="ECO:0000256" key="3">
    <source>
        <dbReference type="ARBA" id="ARBA00022106"/>
    </source>
</evidence>
<dbReference type="GO" id="GO:0042910">
    <property type="term" value="F:xenobiotic transmembrane transporter activity"/>
    <property type="evidence" value="ECO:0007669"/>
    <property type="project" value="InterPro"/>
</dbReference>
<feature type="transmembrane region" description="Helical" evidence="10">
    <location>
        <begin position="318"/>
        <end position="339"/>
    </location>
</feature>
<dbReference type="PANTHER" id="PTHR43823:SF3">
    <property type="entry name" value="MULTIDRUG EXPORT PROTEIN MEPA"/>
    <property type="match status" value="1"/>
</dbReference>
<keyword evidence="5" id="KW-1003">Cell membrane</keyword>
<reference evidence="11" key="1">
    <citation type="submission" date="2021-01" db="EMBL/GenBank/DDBJ databases">
        <title>Genome public.</title>
        <authorList>
            <person name="Liu C."/>
            <person name="Sun Q."/>
        </authorList>
    </citation>
    <scope>NUCLEOTIDE SEQUENCE</scope>
    <source>
        <strain evidence="11">YIM B02565</strain>
    </source>
</reference>
<evidence type="ECO:0000256" key="8">
    <source>
        <dbReference type="ARBA" id="ARBA00023136"/>
    </source>
</evidence>
<dbReference type="InterPro" id="IPR048279">
    <property type="entry name" value="MdtK-like"/>
</dbReference>
<evidence type="ECO:0000256" key="2">
    <source>
        <dbReference type="ARBA" id="ARBA00008417"/>
    </source>
</evidence>
<dbReference type="RefSeq" id="WP_202769191.1">
    <property type="nucleotide sequence ID" value="NZ_JAESWA010000027.1"/>
</dbReference>
<evidence type="ECO:0000256" key="7">
    <source>
        <dbReference type="ARBA" id="ARBA00022989"/>
    </source>
</evidence>
<keyword evidence="8 10" id="KW-0472">Membrane</keyword>
<evidence type="ECO:0000256" key="10">
    <source>
        <dbReference type="SAM" id="Phobius"/>
    </source>
</evidence>
<dbReference type="PIRSF" id="PIRSF006603">
    <property type="entry name" value="DinF"/>
    <property type="match status" value="1"/>
</dbReference>
<gene>
    <name evidence="11" type="ORF">JK634_18395</name>
</gene>
<feature type="transmembrane region" description="Helical" evidence="10">
    <location>
        <begin position="392"/>
        <end position="412"/>
    </location>
</feature>
<comment type="subcellular location">
    <subcellularLocation>
        <location evidence="1">Cell membrane</location>
        <topology evidence="1">Multi-pass membrane protein</topology>
    </subcellularLocation>
</comment>
<feature type="transmembrane region" description="Helical" evidence="10">
    <location>
        <begin position="15"/>
        <end position="36"/>
    </location>
</feature>
<keyword evidence="9" id="KW-0046">Antibiotic resistance</keyword>
<feature type="transmembrane region" description="Helical" evidence="10">
    <location>
        <begin position="168"/>
        <end position="188"/>
    </location>
</feature>
<feature type="transmembrane region" description="Helical" evidence="10">
    <location>
        <begin position="56"/>
        <end position="80"/>
    </location>
</feature>
<comment type="caution">
    <text evidence="11">The sequence shown here is derived from an EMBL/GenBank/DDBJ whole genome shotgun (WGS) entry which is preliminary data.</text>
</comment>
<feature type="transmembrane region" description="Helical" evidence="10">
    <location>
        <begin position="194"/>
        <end position="215"/>
    </location>
</feature>
<evidence type="ECO:0000256" key="5">
    <source>
        <dbReference type="ARBA" id="ARBA00022475"/>
    </source>
</evidence>
<evidence type="ECO:0000256" key="4">
    <source>
        <dbReference type="ARBA" id="ARBA00022448"/>
    </source>
</evidence>
<dbReference type="Proteomes" id="UP000623681">
    <property type="component" value="Unassembled WGS sequence"/>
</dbReference>
<name>A0A937FKM3_9CLOT</name>
<dbReference type="GO" id="GO:0015297">
    <property type="term" value="F:antiporter activity"/>
    <property type="evidence" value="ECO:0007669"/>
    <property type="project" value="InterPro"/>
</dbReference>
<accession>A0A937FKM3</accession>
<keyword evidence="12" id="KW-1185">Reference proteome</keyword>
<dbReference type="CDD" id="cd13143">
    <property type="entry name" value="MATE_MepA_like"/>
    <property type="match status" value="1"/>
</dbReference>
<dbReference type="EMBL" id="JAESWA010000027">
    <property type="protein sequence ID" value="MBL4933756.1"/>
    <property type="molecule type" value="Genomic_DNA"/>
</dbReference>
<proteinExistence type="inferred from homology"/>
<dbReference type="GO" id="GO:0046677">
    <property type="term" value="P:response to antibiotic"/>
    <property type="evidence" value="ECO:0007669"/>
    <property type="project" value="UniProtKB-KW"/>
</dbReference>
<dbReference type="InterPro" id="IPR002528">
    <property type="entry name" value="MATE_fam"/>
</dbReference>
<organism evidence="11 12">
    <name type="scientific">Clostridium paridis</name>
    <dbReference type="NCBI Taxonomy" id="2803863"/>
    <lineage>
        <taxon>Bacteria</taxon>
        <taxon>Bacillati</taxon>
        <taxon>Bacillota</taxon>
        <taxon>Clostridia</taxon>
        <taxon>Eubacteriales</taxon>
        <taxon>Clostridiaceae</taxon>
        <taxon>Clostridium</taxon>
    </lineage>
</organism>
<keyword evidence="7 10" id="KW-1133">Transmembrane helix</keyword>
<dbReference type="NCBIfam" id="TIGR00797">
    <property type="entry name" value="matE"/>
    <property type="match status" value="1"/>
</dbReference>
<feature type="transmembrane region" description="Helical" evidence="10">
    <location>
        <begin position="92"/>
        <end position="116"/>
    </location>
</feature>
<evidence type="ECO:0000313" key="11">
    <source>
        <dbReference type="EMBL" id="MBL4933756.1"/>
    </source>
</evidence>
<dbReference type="InterPro" id="IPR045070">
    <property type="entry name" value="MATE_MepA-like"/>
</dbReference>
<dbReference type="PANTHER" id="PTHR43823">
    <property type="entry name" value="SPORULATION PROTEIN YKVU"/>
    <property type="match status" value="1"/>
</dbReference>
<feature type="transmembrane region" description="Helical" evidence="10">
    <location>
        <begin position="136"/>
        <end position="156"/>
    </location>
</feature>
<evidence type="ECO:0000256" key="9">
    <source>
        <dbReference type="ARBA" id="ARBA00023251"/>
    </source>
</evidence>
<evidence type="ECO:0000313" key="12">
    <source>
        <dbReference type="Proteomes" id="UP000623681"/>
    </source>
</evidence>
<evidence type="ECO:0000256" key="1">
    <source>
        <dbReference type="ARBA" id="ARBA00004651"/>
    </source>
</evidence>
<dbReference type="GO" id="GO:0005886">
    <property type="term" value="C:plasma membrane"/>
    <property type="evidence" value="ECO:0007669"/>
    <property type="project" value="UniProtKB-SubCell"/>
</dbReference>
<feature type="transmembrane region" description="Helical" evidence="10">
    <location>
        <begin position="359"/>
        <end position="380"/>
    </location>
</feature>
<feature type="transmembrane region" description="Helical" evidence="10">
    <location>
        <begin position="270"/>
        <end position="290"/>
    </location>
</feature>
<protein>
    <recommendedName>
        <fullName evidence="3">Multidrug export protein MepA</fullName>
    </recommendedName>
</protein>
<comment type="similarity">
    <text evidence="2">Belongs to the multi antimicrobial extrusion (MATE) (TC 2.A.66.1) family. MepA subfamily.</text>
</comment>
<feature type="transmembrane region" description="Helical" evidence="10">
    <location>
        <begin position="235"/>
        <end position="258"/>
    </location>
</feature>
<sequence length="466" mass="51094">MNTTNELGTESVGKLLLKFSIPAIIGMLVNVLYSIVDRIFVGRGVGSLPLSGVAVTFPITNVIMAFGMLAGIGAGAVISIKLGQNKKEEAEHILGNAFVLLVIFSVFITVVGILFLEPILRILGANEDIMLYAKEFSFIIFLGVIFQNIAFGLNSVIRSQGDPKTAMVTMLLGAFINFIANPLFIFVFKLGVRGSALSTVISQMITATWTLWFFLKGKGLLKLKRENLKLDSHIIRQIIAIGMSPFVMQLAASVVTITFNKSLENYGGSIAIGAMALVTSINMLILMPIFGINQGVQPIIGYNYGAKNYKRVKKALKYAVMGATAITVFGFIMVELFPVQIIKIFNSDDVGLVDMGSRGLTIFLLMLPIVGFTIVGTNYFQAIAKAKLSMILGLLRQVLFLIPLIIILPNYFKLDGIWMAQPIADFITTVVTGVFVYREMKILTREEQKDKEEFPKGDLEVKVADM</sequence>
<dbReference type="Pfam" id="PF01554">
    <property type="entry name" value="MatE"/>
    <property type="match status" value="2"/>
</dbReference>
<keyword evidence="4" id="KW-0813">Transport</keyword>
<dbReference type="AlphaFoldDB" id="A0A937FKM3"/>
<feature type="transmembrane region" description="Helical" evidence="10">
    <location>
        <begin position="418"/>
        <end position="437"/>
    </location>
</feature>